<evidence type="ECO:0000313" key="6">
    <source>
        <dbReference type="EMBL" id="CAB4889393.1"/>
    </source>
</evidence>
<dbReference type="AlphaFoldDB" id="A0A6J6XC79"/>
<proteinExistence type="predicted"/>
<accession>A0A6J6XC79</accession>
<protein>
    <submittedName>
        <fullName evidence="4">Unannotated protein</fullName>
    </submittedName>
</protein>
<evidence type="ECO:0000313" key="2">
    <source>
        <dbReference type="EMBL" id="CAB4709630.1"/>
    </source>
</evidence>
<evidence type="ECO:0000313" key="4">
    <source>
        <dbReference type="EMBL" id="CAB4793134.1"/>
    </source>
</evidence>
<keyword evidence="1" id="KW-0808">Transferase</keyword>
<dbReference type="Gene3D" id="3.40.1180.10">
    <property type="entry name" value="Decaprenyl diphosphate synthase-like"/>
    <property type="match status" value="1"/>
</dbReference>
<organism evidence="4">
    <name type="scientific">freshwater metagenome</name>
    <dbReference type="NCBI Taxonomy" id="449393"/>
    <lineage>
        <taxon>unclassified sequences</taxon>
        <taxon>metagenomes</taxon>
        <taxon>ecological metagenomes</taxon>
    </lineage>
</organism>
<reference evidence="4" key="1">
    <citation type="submission" date="2020-05" db="EMBL/GenBank/DDBJ databases">
        <authorList>
            <person name="Chiriac C."/>
            <person name="Salcher M."/>
            <person name="Ghai R."/>
            <person name="Kavagutti S V."/>
        </authorList>
    </citation>
    <scope>NUCLEOTIDE SEQUENCE</scope>
</reference>
<evidence type="ECO:0000256" key="1">
    <source>
        <dbReference type="ARBA" id="ARBA00022679"/>
    </source>
</evidence>
<gene>
    <name evidence="2" type="ORF">UFOPK2658_00322</name>
    <name evidence="3" type="ORF">UFOPK2880_00273</name>
    <name evidence="4" type="ORF">UFOPK3004_00168</name>
    <name evidence="5" type="ORF">UFOPK3304_00164</name>
    <name evidence="6" type="ORF">UFOPK3494_00214</name>
    <name evidence="7" type="ORF">UFOPK4134_00309</name>
</gene>
<dbReference type="EMBL" id="CAFBMF010000007">
    <property type="protein sequence ID" value="CAB4889393.1"/>
    <property type="molecule type" value="Genomic_DNA"/>
</dbReference>
<dbReference type="EMBL" id="CAEZYH010000006">
    <property type="protein sequence ID" value="CAB4709630.1"/>
    <property type="molecule type" value="Genomic_DNA"/>
</dbReference>
<dbReference type="SUPFAM" id="SSF64005">
    <property type="entry name" value="Undecaprenyl diphosphate synthase"/>
    <property type="match status" value="1"/>
</dbReference>
<dbReference type="InterPro" id="IPR036424">
    <property type="entry name" value="UPP_synth-like_sf"/>
</dbReference>
<dbReference type="EMBL" id="CAFBLJ010000004">
    <property type="protein sequence ID" value="CAB4856275.1"/>
    <property type="molecule type" value="Genomic_DNA"/>
</dbReference>
<evidence type="ECO:0000313" key="5">
    <source>
        <dbReference type="EMBL" id="CAB4856275.1"/>
    </source>
</evidence>
<sequence length="191" mass="21709">MGKFFNRRTQVLETAVDSDDSLLHIAIAGGSLSEWANFDSHWDARIEELTSLMSPIGVRFLSLYPYGPDVDDHKVEIKSFDRKVNVNGMDVIIHSSTDGRERICRALEERSVNEIVTENFLDQRLFGNSGDPDLVVVLGPANCLPRSLVWELAYSEIVFVEQSWTMLSLEKIQSAVQEYFLRHRRFGGVDT</sequence>
<evidence type="ECO:0000313" key="3">
    <source>
        <dbReference type="EMBL" id="CAB4763612.1"/>
    </source>
</evidence>
<name>A0A6J6XC79_9ZZZZ</name>
<dbReference type="EMBL" id="CAFAAL010000007">
    <property type="protein sequence ID" value="CAB4793134.1"/>
    <property type="molecule type" value="Genomic_DNA"/>
</dbReference>
<evidence type="ECO:0000313" key="7">
    <source>
        <dbReference type="EMBL" id="CAB5021537.1"/>
    </source>
</evidence>
<dbReference type="InterPro" id="IPR001441">
    <property type="entry name" value="UPP_synth-like"/>
</dbReference>
<dbReference type="EMBL" id="CAEZZP010000009">
    <property type="protein sequence ID" value="CAB4763612.1"/>
    <property type="molecule type" value="Genomic_DNA"/>
</dbReference>
<dbReference type="EMBL" id="CAFBPS010000011">
    <property type="protein sequence ID" value="CAB5021537.1"/>
    <property type="molecule type" value="Genomic_DNA"/>
</dbReference>
<dbReference type="GO" id="GO:0016765">
    <property type="term" value="F:transferase activity, transferring alkyl or aryl (other than methyl) groups"/>
    <property type="evidence" value="ECO:0007669"/>
    <property type="project" value="InterPro"/>
</dbReference>
<dbReference type="Pfam" id="PF01255">
    <property type="entry name" value="Prenyltransf"/>
    <property type="match status" value="1"/>
</dbReference>